<evidence type="ECO:0000313" key="2">
    <source>
        <dbReference type="EMBL" id="MEC0273283.1"/>
    </source>
</evidence>
<proteinExistence type="predicted"/>
<evidence type="ECO:0000256" key="1">
    <source>
        <dbReference type="SAM" id="SignalP"/>
    </source>
</evidence>
<comment type="caution">
    <text evidence="2">The sequence shown here is derived from an EMBL/GenBank/DDBJ whole genome shotgun (WGS) entry which is preliminary data.</text>
</comment>
<dbReference type="EMBL" id="JARNBH010000010">
    <property type="protein sequence ID" value="MEC0273283.1"/>
    <property type="molecule type" value="Genomic_DNA"/>
</dbReference>
<reference evidence="2 3" key="1">
    <citation type="submission" date="2023-03" db="EMBL/GenBank/DDBJ databases">
        <title>Bacillus Genome Sequencing.</title>
        <authorList>
            <person name="Dunlap C."/>
        </authorList>
    </citation>
    <scope>NUCLEOTIDE SEQUENCE [LARGE SCALE GENOMIC DNA]</scope>
    <source>
        <strain evidence="2 3">B-41290</strain>
    </source>
</reference>
<dbReference type="RefSeq" id="WP_367406706.1">
    <property type="nucleotide sequence ID" value="NZ_JARNBH010000010.1"/>
</dbReference>
<gene>
    <name evidence="2" type="ORF">P4706_09415</name>
</gene>
<name>A0AAW9NAD1_9BACI</name>
<dbReference type="AlphaFoldDB" id="A0AAW9NAD1"/>
<feature type="chain" id="PRO_5044004376" description="DUF5626 domain-containing protein" evidence="1">
    <location>
        <begin position="27"/>
        <end position="242"/>
    </location>
</feature>
<evidence type="ECO:0000313" key="3">
    <source>
        <dbReference type="Proteomes" id="UP001307168"/>
    </source>
</evidence>
<sequence length="242" mass="26446">MKRIFFSICLAILLGLSGVLSTSVKAEGIDDEKSLSKLDYLEIRENMNDLGIDKKTADQLIIKIKNGGIPDSDTLDVSEAVETIVEQNSNIETTTYIYSDGSRSALSFEDLNLLDNTIGLISPTASISGGSCSSGSGYVSCTNRLIEHKLVMYTYSFRANYQTIKGGYDKITWAGNWNIRVTGGSYSNSSMRIMRSTENASNPAQARLSATITITGDLTSFTRSLSLIVGKDKSSARWNTYY</sequence>
<keyword evidence="1" id="KW-0732">Signal</keyword>
<organism evidence="2 3">
    <name type="scientific">Peribacillus castrilensis</name>
    <dbReference type="NCBI Taxonomy" id="2897690"/>
    <lineage>
        <taxon>Bacteria</taxon>
        <taxon>Bacillati</taxon>
        <taxon>Bacillota</taxon>
        <taxon>Bacilli</taxon>
        <taxon>Bacillales</taxon>
        <taxon>Bacillaceae</taxon>
        <taxon>Peribacillus</taxon>
    </lineage>
</organism>
<dbReference type="Proteomes" id="UP001307168">
    <property type="component" value="Unassembled WGS sequence"/>
</dbReference>
<evidence type="ECO:0008006" key="4">
    <source>
        <dbReference type="Google" id="ProtNLM"/>
    </source>
</evidence>
<feature type="signal peptide" evidence="1">
    <location>
        <begin position="1"/>
        <end position="26"/>
    </location>
</feature>
<keyword evidence="3" id="KW-1185">Reference proteome</keyword>
<protein>
    <recommendedName>
        <fullName evidence="4">DUF5626 domain-containing protein</fullName>
    </recommendedName>
</protein>
<accession>A0AAW9NAD1</accession>